<feature type="compositionally biased region" description="Polar residues" evidence="1">
    <location>
        <begin position="275"/>
        <end position="299"/>
    </location>
</feature>
<keyword evidence="5" id="KW-1185">Reference proteome</keyword>
<evidence type="ECO:0008006" key="6">
    <source>
        <dbReference type="Google" id="ProtNLM"/>
    </source>
</evidence>
<dbReference type="CDD" id="cd14316">
    <property type="entry name" value="UBA2_UBAP1_like"/>
    <property type="match status" value="1"/>
</dbReference>
<protein>
    <recommendedName>
        <fullName evidence="6">Ubiquitin-associated protein 1</fullName>
    </recommendedName>
</protein>
<dbReference type="PANTHER" id="PTHR15960">
    <property type="entry name" value="LD44032P"/>
    <property type="match status" value="1"/>
</dbReference>
<feature type="region of interest" description="Disordered" evidence="1">
    <location>
        <begin position="62"/>
        <end position="113"/>
    </location>
</feature>
<dbReference type="Proteomes" id="UP001642483">
    <property type="component" value="Unassembled WGS sequence"/>
</dbReference>
<dbReference type="SUPFAM" id="SSF46934">
    <property type="entry name" value="UBA-like"/>
    <property type="match status" value="1"/>
</dbReference>
<feature type="region of interest" description="Disordered" evidence="1">
    <location>
        <begin position="339"/>
        <end position="362"/>
    </location>
</feature>
<evidence type="ECO:0000313" key="5">
    <source>
        <dbReference type="Proteomes" id="UP001642483"/>
    </source>
</evidence>
<dbReference type="EMBL" id="CAWYQH010000068">
    <property type="protein sequence ID" value="CAK8680438.1"/>
    <property type="molecule type" value="Genomic_DNA"/>
</dbReference>
<dbReference type="PROSITE" id="PS51497">
    <property type="entry name" value="UMA"/>
    <property type="match status" value="1"/>
</dbReference>
<comment type="caution">
    <text evidence="4">The sequence shown here is derived from an EMBL/GenBank/DDBJ whole genome shotgun (WGS) entry which is preliminary data.</text>
</comment>
<dbReference type="InterPro" id="IPR015940">
    <property type="entry name" value="UBA"/>
</dbReference>
<dbReference type="PROSITE" id="PS50030">
    <property type="entry name" value="UBA"/>
    <property type="match status" value="1"/>
</dbReference>
<dbReference type="Pfam" id="PF21267">
    <property type="entry name" value="UBAP-1_UBA2"/>
    <property type="match status" value="1"/>
</dbReference>
<reference evidence="4 5" key="1">
    <citation type="submission" date="2024-02" db="EMBL/GenBank/DDBJ databases">
        <authorList>
            <person name="Daric V."/>
            <person name="Darras S."/>
        </authorList>
    </citation>
    <scope>NUCLEOTIDE SEQUENCE [LARGE SCALE GENOMIC DNA]</scope>
</reference>
<evidence type="ECO:0000256" key="1">
    <source>
        <dbReference type="SAM" id="MobiDB-lite"/>
    </source>
</evidence>
<evidence type="ECO:0000259" key="3">
    <source>
        <dbReference type="PROSITE" id="PS51497"/>
    </source>
</evidence>
<feature type="domain" description="UMA" evidence="3">
    <location>
        <begin position="9"/>
        <end position="55"/>
    </location>
</feature>
<name>A0ABP0FL85_CLALP</name>
<feature type="domain" description="UBA" evidence="2">
    <location>
        <begin position="497"/>
        <end position="542"/>
    </location>
</feature>
<proteinExistence type="predicted"/>
<feature type="compositionally biased region" description="Polar residues" evidence="1">
    <location>
        <begin position="101"/>
        <end position="113"/>
    </location>
</feature>
<dbReference type="InterPro" id="IPR009060">
    <property type="entry name" value="UBA-like_sf"/>
</dbReference>
<feature type="region of interest" description="Disordered" evidence="1">
    <location>
        <begin position="263"/>
        <end position="299"/>
    </location>
</feature>
<gene>
    <name evidence="4" type="ORF">CVLEPA_LOCUS10689</name>
</gene>
<feature type="compositionally biased region" description="Basic and acidic residues" evidence="1">
    <location>
        <begin position="79"/>
        <end position="100"/>
    </location>
</feature>
<evidence type="ECO:0000259" key="2">
    <source>
        <dbReference type="PROSITE" id="PS50030"/>
    </source>
</evidence>
<accession>A0ABP0FL85</accession>
<feature type="compositionally biased region" description="Basic and acidic residues" evidence="1">
    <location>
        <begin position="62"/>
        <end position="71"/>
    </location>
</feature>
<organism evidence="4 5">
    <name type="scientific">Clavelina lepadiformis</name>
    <name type="common">Light-bulb sea squirt</name>
    <name type="synonym">Ascidia lepadiformis</name>
    <dbReference type="NCBI Taxonomy" id="159417"/>
    <lineage>
        <taxon>Eukaryota</taxon>
        <taxon>Metazoa</taxon>
        <taxon>Chordata</taxon>
        <taxon>Tunicata</taxon>
        <taxon>Ascidiacea</taxon>
        <taxon>Aplousobranchia</taxon>
        <taxon>Clavelinidae</taxon>
        <taxon>Clavelina</taxon>
    </lineage>
</organism>
<dbReference type="InterPro" id="IPR023340">
    <property type="entry name" value="UMA"/>
</dbReference>
<dbReference type="Gene3D" id="1.20.120.1920">
    <property type="entry name" value="UBAP1 SOUBA domain"/>
    <property type="match status" value="1"/>
</dbReference>
<sequence length="543" mass="61126">MSSSNVLSLDGVIFKLADAILVHRKIELPYDFDLKDPEVILDDCEYDFSLEKNVIARHQAKEQRLEEEKQRELKRKQRQKEELAEKHRKFLQEKERKKQFENPNPKNPFYNNMTSSNILTPQPVHQNLDNSDDPPALGQLDVHEFENNDQDPFSNMELKSIDDLKELKDVLQHVTKSSAIVEPTPATVTHPVPRIRQHSPTVTEEVFVKITKRSKNDPALAKSSLVNELTDLLTDDVQYTMEEDTVSTENLSSASANVLPQYFTSNAPDSEMPTARSSPSPTVLNGANVSSRKTSSPSFLQVEQSNSQTVIHSSKGIHTENTYVNVKIPQLEKPKVKPRTIASKAKLNNTDSKDKEKLPSTTSYEAVRSKVLANKSAEERARFEETINKALSSLPQLPSNVIKQPLAPGNSSSHVPTNYQAVPLSPGIICGLAPDEREFAQAFISMGFKEEDVIRTMQKYGKDHKEVIDHLCILQRLSEEGFSTDDIEDALEVFNGKEEEAKPFLTLQQQFLAMGFPSKKVKQALLLHNQDQTKALEELMNGS</sequence>
<dbReference type="PANTHER" id="PTHR15960:SF5">
    <property type="entry name" value="LD44032P"/>
    <property type="match status" value="1"/>
</dbReference>
<evidence type="ECO:0000313" key="4">
    <source>
        <dbReference type="EMBL" id="CAK8680438.1"/>
    </source>
</evidence>
<dbReference type="InterPro" id="IPR042575">
    <property type="entry name" value="UBAP1_C"/>
</dbReference>
<dbReference type="InterPro" id="IPR049467">
    <property type="entry name" value="UBAP-1-like_UBA2"/>
</dbReference>
<dbReference type="InterPro" id="IPR038870">
    <property type="entry name" value="UBAP1"/>
</dbReference>